<evidence type="ECO:0000313" key="1">
    <source>
        <dbReference type="EMBL" id="RKO94665.1"/>
    </source>
</evidence>
<dbReference type="Proteomes" id="UP000269721">
    <property type="component" value="Unassembled WGS sequence"/>
</dbReference>
<accession>A0A4P9WQJ6</accession>
<dbReference type="AlphaFoldDB" id="A0A4P9WQJ6"/>
<dbReference type="EMBL" id="KZ993842">
    <property type="protein sequence ID" value="RKO94665.1"/>
    <property type="molecule type" value="Genomic_DNA"/>
</dbReference>
<evidence type="ECO:0000313" key="2">
    <source>
        <dbReference type="Proteomes" id="UP000269721"/>
    </source>
</evidence>
<sequence>MINFQTVRIKEQVADDWSQRSVEMLFVVRAFYDKHLDIKRDQILALPHPNNNNLDPLHANPHFPFKLATFLNLLHPLGVNLHYVGTSSLIKYISLSVVPPPSLRPQKLAKRMYGDKSVEGGDDGWKVAVGRDEITGTIIGAMGDVEAKTLIIVVPATEGLLFGMELTSQPSKKTRKWVMGKRKKIQTETSGLEGEFNDVLWSQLSGSSALFANGEAILCNQFFGEDIVDATGVGKLNEVESHVDREFVDIHDGIVDSVGKMRNVGVERLCKFLSKDGIAYLYIIDELAGLRIDG</sequence>
<gene>
    <name evidence="1" type="ORF">BDK51DRAFT_29639</name>
</gene>
<keyword evidence="2" id="KW-1185">Reference proteome</keyword>
<protein>
    <submittedName>
        <fullName evidence="1">Uncharacterized protein</fullName>
    </submittedName>
</protein>
<name>A0A4P9WQJ6_9FUNG</name>
<proteinExistence type="predicted"/>
<organism evidence="1 2">
    <name type="scientific">Blyttiomyces helicus</name>
    <dbReference type="NCBI Taxonomy" id="388810"/>
    <lineage>
        <taxon>Eukaryota</taxon>
        <taxon>Fungi</taxon>
        <taxon>Fungi incertae sedis</taxon>
        <taxon>Chytridiomycota</taxon>
        <taxon>Chytridiomycota incertae sedis</taxon>
        <taxon>Chytridiomycetes</taxon>
        <taxon>Chytridiomycetes incertae sedis</taxon>
        <taxon>Blyttiomyces</taxon>
    </lineage>
</organism>
<reference evidence="2" key="1">
    <citation type="journal article" date="2018" name="Nat. Microbiol.">
        <title>Leveraging single-cell genomics to expand the fungal tree of life.</title>
        <authorList>
            <person name="Ahrendt S.R."/>
            <person name="Quandt C.A."/>
            <person name="Ciobanu D."/>
            <person name="Clum A."/>
            <person name="Salamov A."/>
            <person name="Andreopoulos B."/>
            <person name="Cheng J.F."/>
            <person name="Woyke T."/>
            <person name="Pelin A."/>
            <person name="Henrissat B."/>
            <person name="Reynolds N.K."/>
            <person name="Benny G.L."/>
            <person name="Smith M.E."/>
            <person name="James T.Y."/>
            <person name="Grigoriev I.V."/>
        </authorList>
    </citation>
    <scope>NUCLEOTIDE SEQUENCE [LARGE SCALE GENOMIC DNA]</scope>
</reference>